<organism evidence="2 3">
    <name type="scientific">Methylobacterium marchantiae</name>
    <dbReference type="NCBI Taxonomy" id="600331"/>
    <lineage>
        <taxon>Bacteria</taxon>
        <taxon>Pseudomonadati</taxon>
        <taxon>Pseudomonadota</taxon>
        <taxon>Alphaproteobacteria</taxon>
        <taxon>Hyphomicrobiales</taxon>
        <taxon>Methylobacteriaceae</taxon>
        <taxon>Methylobacterium</taxon>
    </lineage>
</organism>
<comment type="caution">
    <text evidence="2">The sequence shown here is derived from an EMBL/GenBank/DDBJ whole genome shotgun (WGS) entry which is preliminary data.</text>
</comment>
<dbReference type="InterPro" id="IPR045584">
    <property type="entry name" value="Pilin-like"/>
</dbReference>
<name>A0ABW3X458_9HYPH</name>
<dbReference type="InterPro" id="IPR012902">
    <property type="entry name" value="N_methyl_site"/>
</dbReference>
<gene>
    <name evidence="2" type="ORF">ACFQ4G_18930</name>
</gene>
<dbReference type="NCBIfam" id="TIGR02532">
    <property type="entry name" value="IV_pilin_GFxxxE"/>
    <property type="match status" value="1"/>
</dbReference>
<keyword evidence="1" id="KW-1133">Transmembrane helix</keyword>
<dbReference type="Proteomes" id="UP001597176">
    <property type="component" value="Unassembled WGS sequence"/>
</dbReference>
<feature type="transmembrane region" description="Helical" evidence="1">
    <location>
        <begin position="20"/>
        <end position="45"/>
    </location>
</feature>
<protein>
    <submittedName>
        <fullName evidence="2">Prepilin-type N-terminal cleavage/methylation domain-containing protein</fullName>
    </submittedName>
</protein>
<keyword evidence="1" id="KW-0812">Transmembrane</keyword>
<dbReference type="SUPFAM" id="SSF54523">
    <property type="entry name" value="Pili subunits"/>
    <property type="match status" value="1"/>
</dbReference>
<keyword evidence="3" id="KW-1185">Reference proteome</keyword>
<evidence type="ECO:0000256" key="1">
    <source>
        <dbReference type="SAM" id="Phobius"/>
    </source>
</evidence>
<reference evidence="3" key="1">
    <citation type="journal article" date="2019" name="Int. J. Syst. Evol. Microbiol.">
        <title>The Global Catalogue of Microorganisms (GCM) 10K type strain sequencing project: providing services to taxonomists for standard genome sequencing and annotation.</title>
        <authorList>
            <consortium name="The Broad Institute Genomics Platform"/>
            <consortium name="The Broad Institute Genome Sequencing Center for Infectious Disease"/>
            <person name="Wu L."/>
            <person name="Ma J."/>
        </authorList>
    </citation>
    <scope>NUCLEOTIDE SEQUENCE [LARGE SCALE GENOMIC DNA]</scope>
    <source>
        <strain evidence="3">CCUG 56108</strain>
    </source>
</reference>
<sequence>MACLPPLPLLRRGGSETRRAGFTLIETIAALLLVSLLAGLSLPFLRGGPGPAALRAGAYQVSALLRGDRNAAFSSGRASATLVDPRAGIVRSERGGAGFSAGPGMRLDLRASLPDAIRFYPDGRSSGGDVTLSAAGRRIDLRVSRDTGAIVLVH</sequence>
<keyword evidence="1" id="KW-0472">Membrane</keyword>
<accession>A0ABW3X458</accession>
<proteinExistence type="predicted"/>
<dbReference type="Pfam" id="PF07963">
    <property type="entry name" value="N_methyl"/>
    <property type="match status" value="1"/>
</dbReference>
<evidence type="ECO:0000313" key="2">
    <source>
        <dbReference type="EMBL" id="MFD1303649.1"/>
    </source>
</evidence>
<dbReference type="PROSITE" id="PS00409">
    <property type="entry name" value="PROKAR_NTER_METHYL"/>
    <property type="match status" value="1"/>
</dbReference>
<evidence type="ECO:0000313" key="3">
    <source>
        <dbReference type="Proteomes" id="UP001597176"/>
    </source>
</evidence>
<dbReference type="EMBL" id="JBHTND010000034">
    <property type="protein sequence ID" value="MFD1303649.1"/>
    <property type="molecule type" value="Genomic_DNA"/>
</dbReference>
<dbReference type="RefSeq" id="WP_238209121.1">
    <property type="nucleotide sequence ID" value="NZ_JBHTND010000034.1"/>
</dbReference>